<accession>A0A554LKV2</accession>
<gene>
    <name evidence="1" type="ORF">CEN89_173</name>
</gene>
<sequence length="45" mass="5178">MNYNLKSQNLNLKMLARQNVMPKADPPLAANLFAVHIIRFLPEIE</sequence>
<dbReference type="EMBL" id="VMGK01000004">
    <property type="protein sequence ID" value="TSC93269.1"/>
    <property type="molecule type" value="Genomic_DNA"/>
</dbReference>
<name>A0A554LKV2_9BACT</name>
<reference evidence="1 2" key="1">
    <citation type="submission" date="2017-07" db="EMBL/GenBank/DDBJ databases">
        <title>Mechanisms for carbon and nitrogen cycling indicate functional differentiation within the Candidate Phyla Radiation.</title>
        <authorList>
            <person name="Danczak R.E."/>
            <person name="Johnston M.D."/>
            <person name="Kenah C."/>
            <person name="Slattery M."/>
            <person name="Wrighton K.C."/>
            <person name="Wilkins M.J."/>
        </authorList>
    </citation>
    <scope>NUCLEOTIDE SEQUENCE [LARGE SCALE GENOMIC DNA]</scope>
    <source>
        <strain evidence="1">Licking1014_7</strain>
    </source>
</reference>
<evidence type="ECO:0000313" key="1">
    <source>
        <dbReference type="EMBL" id="TSC93269.1"/>
    </source>
</evidence>
<protein>
    <submittedName>
        <fullName evidence="1">Uncharacterized protein</fullName>
    </submittedName>
</protein>
<proteinExistence type="predicted"/>
<organism evidence="1 2">
    <name type="scientific">Candidatus Berkelbacteria bacterium Licking1014_7</name>
    <dbReference type="NCBI Taxonomy" id="2017147"/>
    <lineage>
        <taxon>Bacteria</taxon>
        <taxon>Candidatus Berkelbacteria</taxon>
    </lineage>
</organism>
<evidence type="ECO:0000313" key="2">
    <source>
        <dbReference type="Proteomes" id="UP000315689"/>
    </source>
</evidence>
<dbReference type="Proteomes" id="UP000315689">
    <property type="component" value="Unassembled WGS sequence"/>
</dbReference>
<comment type="caution">
    <text evidence="1">The sequence shown here is derived from an EMBL/GenBank/DDBJ whole genome shotgun (WGS) entry which is preliminary data.</text>
</comment>
<dbReference type="AlphaFoldDB" id="A0A554LKV2"/>